<name>A0A0G0RUD1_9BACT</name>
<protein>
    <submittedName>
        <fullName evidence="2">Helix-turn-helix domain protein</fullName>
    </submittedName>
</protein>
<evidence type="ECO:0000313" key="2">
    <source>
        <dbReference type="EMBL" id="KKR56133.1"/>
    </source>
</evidence>
<dbReference type="SUPFAM" id="SSF52540">
    <property type="entry name" value="P-loop containing nucleoside triphosphate hydrolases"/>
    <property type="match status" value="1"/>
</dbReference>
<dbReference type="InterPro" id="IPR016024">
    <property type="entry name" value="ARM-type_fold"/>
</dbReference>
<dbReference type="SUPFAM" id="SSF47413">
    <property type="entry name" value="lambda repressor-like DNA-binding domains"/>
    <property type="match status" value="1"/>
</dbReference>
<dbReference type="GO" id="GO:0003677">
    <property type="term" value="F:DNA binding"/>
    <property type="evidence" value="ECO:0007669"/>
    <property type="project" value="InterPro"/>
</dbReference>
<dbReference type="PROSITE" id="PS50943">
    <property type="entry name" value="HTH_CROC1"/>
    <property type="match status" value="1"/>
</dbReference>
<dbReference type="InterPro" id="IPR027417">
    <property type="entry name" value="P-loop_NTPase"/>
</dbReference>
<gene>
    <name evidence="2" type="ORF">UT93_C0004G0011</name>
</gene>
<evidence type="ECO:0000259" key="1">
    <source>
        <dbReference type="PROSITE" id="PS50943"/>
    </source>
</evidence>
<sequence length="1363" mass="156963">MKYSSLGKLVEIERKKRGWEQSELAIRLQRKQQTISRWEHGDSRPALEDLLKLIDLFSVDRDIWFAQAGYEQEEEPDISLAPYLPLQNLGSEKFESFCKAVITALNPNAEVERYGTQGFKQEGIDLFSRDKNEVLDYQCKRHKQFGPADVKKAINATTFKAKHHYILLSRNASPLAKKEILNYPNWSLWDREDISEKIRNLANKDDAVRIVDTFFPGKRKSFLGIDEPSPWLTVEQFFLPFESRSKLFSHGWALVGRQNNLQQLKEFEKSELQAIILSGRGGIGKSRLLKAWSESVDKSIPIRFVSSGTNIEAKHLELLPSGVFYLVIDDAHERNDILVILGGVVRLRPEAKIILVSRLYGVAKLEDELTRSGINYDTNQIIKLNDLRVEEAENLSIEILSDPEVKGDVSLAKRIAIITKDCPLATVIGSRLVGKGLIRPELLNNEKEFRKALLSSFRDVIAGEVGGKNSEDVRLLLDFLATIQPFNISDPAFKSAVESVLNRHFDLAIRDINALEEAGVLLMRGNNLRVVPDLLADYIRFETSYDEKNNHPTGYVDRIFDSLDGDLAIHLLVNVSQLDWRLSADNVQSTLLDAVWEKVFGQIKASNNADRATLLKKLKDTAYYQPKQLLRIVEEVIDKPSKVAEDPKLVSLYKYEYKDVLKELPEILRRISYNLEYLPHCVDLIWEIGRGDSRRTNQYPEHGIRVLQELAQYDVYELTGKGIKVNEMMLEAIKRWLDDKNLENYIHSPLDVLDELLDKDSVTDVYDKGKITFHSFGVNYENTKHLREEALKLVIECAKSSKLKISLRAIKSLSHALEQPRSLYGRLVSDSEMAKWESFQLSVLDEIEKIIKVQTHPIIFMELKSILAWHAHYSHSEEIKKRARALFETLSKSFEGKLVQAVGQIWDRDWLIDEEKYDHDKLTEMSLKFRQEMANGFMAKYPDVKKGFAELEELLKALESNGKNPFPISFFGEMAKLNPKYVEGLSEEVLKNKESVFSKHFGYLLFALVDKNPKKTAILLHEALKTNQKELCVAVADYYWRARWLEHLDEKNDIQNIKQLLESEHEFVKKLALGSLGRLGKVKPDIAKKLLLEVDLKTSKELADEYCQQFDKEHYFDPDILSENELQKVLEKFEKIDDIDDYYIEEFLDYAGTRMPIFVVDLLLKRIKRAGEVKKRSEYQALSYSSRKLLQGFSKTKQYVDVLRMIRNIILEKEWQTRFWIPKLFKSVSNNFDDISLNVLLEWVHSGDKDKLEGVGIIIEDAPENFVFTNPKFVSEMLLVAKPFGSDTLKSARNALAHSTVFRSKHGTPGQPMVEDVELKEKCEKVLPSFSLDSLEHELYSSLLKYANHEIETHTKDDDEIWD</sequence>
<accession>A0A0G0RUD1</accession>
<proteinExistence type="predicted"/>
<dbReference type="InterPro" id="IPR010982">
    <property type="entry name" value="Lambda_DNA-bd_dom_sf"/>
</dbReference>
<dbReference type="InterPro" id="IPR001387">
    <property type="entry name" value="Cro/C1-type_HTH"/>
</dbReference>
<dbReference type="Pfam" id="PF01381">
    <property type="entry name" value="HTH_3"/>
    <property type="match status" value="1"/>
</dbReference>
<reference evidence="2 3" key="1">
    <citation type="journal article" date="2015" name="Nature">
        <title>rRNA introns, odd ribosomes, and small enigmatic genomes across a large radiation of phyla.</title>
        <authorList>
            <person name="Brown C.T."/>
            <person name="Hug L.A."/>
            <person name="Thomas B.C."/>
            <person name="Sharon I."/>
            <person name="Castelle C.J."/>
            <person name="Singh A."/>
            <person name="Wilkins M.J."/>
            <person name="Williams K.H."/>
            <person name="Banfield J.F."/>
        </authorList>
    </citation>
    <scope>NUCLEOTIDE SEQUENCE [LARGE SCALE GENOMIC DNA]</scope>
</reference>
<dbReference type="Gene3D" id="1.10.260.40">
    <property type="entry name" value="lambda repressor-like DNA-binding domains"/>
    <property type="match status" value="1"/>
</dbReference>
<organism evidence="2 3">
    <name type="scientific">Candidatus Woesebacteria bacterium GW2011_GWF1_40_24</name>
    <dbReference type="NCBI Taxonomy" id="1618601"/>
    <lineage>
        <taxon>Bacteria</taxon>
        <taxon>Candidatus Woeseibacteriota</taxon>
    </lineage>
</organism>
<evidence type="ECO:0000313" key="3">
    <source>
        <dbReference type="Proteomes" id="UP000034627"/>
    </source>
</evidence>
<dbReference type="SUPFAM" id="SSF48371">
    <property type="entry name" value="ARM repeat"/>
    <property type="match status" value="1"/>
</dbReference>
<dbReference type="Proteomes" id="UP000034627">
    <property type="component" value="Unassembled WGS sequence"/>
</dbReference>
<dbReference type="CDD" id="cd00093">
    <property type="entry name" value="HTH_XRE"/>
    <property type="match status" value="1"/>
</dbReference>
<feature type="domain" description="HTH cro/C1-type" evidence="1">
    <location>
        <begin position="10"/>
        <end position="64"/>
    </location>
</feature>
<comment type="caution">
    <text evidence="2">The sequence shown here is derived from an EMBL/GenBank/DDBJ whole genome shotgun (WGS) entry which is preliminary data.</text>
</comment>
<dbReference type="SMART" id="SM00530">
    <property type="entry name" value="HTH_XRE"/>
    <property type="match status" value="1"/>
</dbReference>
<dbReference type="EMBL" id="LBYR01000004">
    <property type="protein sequence ID" value="KKR56133.1"/>
    <property type="molecule type" value="Genomic_DNA"/>
</dbReference>